<dbReference type="SUPFAM" id="SSF69572">
    <property type="entry name" value="Activating enzymes of the ubiquitin-like proteins"/>
    <property type="match status" value="1"/>
</dbReference>
<reference evidence="5" key="1">
    <citation type="submission" date="2025-08" db="UniProtKB">
        <authorList>
            <consortium name="Ensembl"/>
        </authorList>
    </citation>
    <scope>IDENTIFICATION</scope>
</reference>
<comment type="pathway">
    <text evidence="1">Protein modification; protein ubiquitination.</text>
</comment>
<dbReference type="InterPro" id="IPR019572">
    <property type="entry name" value="UBA_E1_SCCH"/>
</dbReference>
<dbReference type="Ensembl" id="ENSCCRT00015025139.1">
    <property type="protein sequence ID" value="ENSCCRP00015024251.1"/>
    <property type="gene ID" value="ENSCCRG00015010356.1"/>
</dbReference>
<feature type="transmembrane region" description="Helical" evidence="3">
    <location>
        <begin position="249"/>
        <end position="270"/>
    </location>
</feature>
<evidence type="ECO:0000256" key="3">
    <source>
        <dbReference type="SAM" id="Phobius"/>
    </source>
</evidence>
<evidence type="ECO:0000256" key="2">
    <source>
        <dbReference type="ARBA" id="ARBA00005673"/>
    </source>
</evidence>
<keyword evidence="3" id="KW-0472">Membrane</keyword>
<dbReference type="InterPro" id="IPR042063">
    <property type="entry name" value="Ubi_acti_E1_SCCH"/>
</dbReference>
<evidence type="ECO:0000256" key="1">
    <source>
        <dbReference type="ARBA" id="ARBA00004906"/>
    </source>
</evidence>
<name>A0A8C1TKX5_CYPCA</name>
<dbReference type="GO" id="GO:0008641">
    <property type="term" value="F:ubiquitin-like modifier activating enzyme activity"/>
    <property type="evidence" value="ECO:0007669"/>
    <property type="project" value="InterPro"/>
</dbReference>
<protein>
    <recommendedName>
        <fullName evidence="4">Ubiquitin-activating enzyme SCCH domain-containing protein</fullName>
    </recommendedName>
</protein>
<dbReference type="Pfam" id="PF10585">
    <property type="entry name" value="UBA_E1_SCCH"/>
    <property type="match status" value="1"/>
</dbReference>
<keyword evidence="3" id="KW-1133">Transmembrane helix</keyword>
<dbReference type="InterPro" id="IPR035985">
    <property type="entry name" value="Ubiquitin-activating_enz"/>
</dbReference>
<dbReference type="FunFam" id="1.10.10.2660:FF:000001">
    <property type="entry name" value="Ubiquitin-activating enzyme E1 1"/>
    <property type="match status" value="1"/>
</dbReference>
<evidence type="ECO:0000259" key="4">
    <source>
        <dbReference type="Pfam" id="PF10585"/>
    </source>
</evidence>
<organism evidence="5 6">
    <name type="scientific">Cyprinus carpio</name>
    <name type="common">Common carp</name>
    <dbReference type="NCBI Taxonomy" id="7962"/>
    <lineage>
        <taxon>Eukaryota</taxon>
        <taxon>Metazoa</taxon>
        <taxon>Chordata</taxon>
        <taxon>Craniata</taxon>
        <taxon>Vertebrata</taxon>
        <taxon>Euteleostomi</taxon>
        <taxon>Actinopterygii</taxon>
        <taxon>Neopterygii</taxon>
        <taxon>Teleostei</taxon>
        <taxon>Ostariophysi</taxon>
        <taxon>Cypriniformes</taxon>
        <taxon>Cyprinidae</taxon>
        <taxon>Cyprininae</taxon>
        <taxon>Cyprinus</taxon>
    </lineage>
</organism>
<evidence type="ECO:0000313" key="5">
    <source>
        <dbReference type="Ensembl" id="ENSCCRP00015024251.1"/>
    </source>
</evidence>
<feature type="transmembrane region" description="Helical" evidence="3">
    <location>
        <begin position="192"/>
        <end position="213"/>
    </location>
</feature>
<dbReference type="AlphaFoldDB" id="A0A8C1TKX5"/>
<keyword evidence="3" id="KW-0812">Transmembrane</keyword>
<evidence type="ECO:0000313" key="6">
    <source>
        <dbReference type="Proteomes" id="UP000694700"/>
    </source>
</evidence>
<dbReference type="Proteomes" id="UP000694700">
    <property type="component" value="Unplaced"/>
</dbReference>
<feature type="domain" description="Ubiquitin-activating enzyme SCCH" evidence="4">
    <location>
        <begin position="11"/>
        <end position="247"/>
    </location>
</feature>
<comment type="similarity">
    <text evidence="2">Belongs to the ubiquitin-activating E1 family.</text>
</comment>
<accession>A0A8C1TKX5</accession>
<proteinExistence type="inferred from homology"/>
<dbReference type="Gene3D" id="1.10.10.2660">
    <property type="entry name" value="Ubiquitin-activating enzyme E1, SCCH domain"/>
    <property type="match status" value="1"/>
</dbReference>
<sequence length="328" mass="37217">MRITNQLFVLCQWARDQFEGLFKQTAENVNNFLSDPTFVDGTVAHGDVEAVEILEGVYRSLGEEWPQNWADCVSRTHRQWETLYHNYIRQLLHCFPPDQVTSSGLPFWMGAMRCPRPLTFDSNNTTHMDFIMAAAKLYGRIYGITGSRNRSDIQSFLQGVKVPEFTPNSSIKIAVTDQEMEEDEERKEEGGIMVLIIMQLFVHYQIFFLIFVFQDNDSNFHMDCIVAPSNLRAENYDRPTADRHKSRLIAARIIPAIATTTAAIAVLMCLESYCNAYINLATQYFVPSHPCAAPTFTVSDKTIHLSPSNMSVNCTLTPADPSWCVCSV</sequence>